<dbReference type="PANTHER" id="PTHR28511">
    <property type="entry name" value="ENDONUCLEASE V"/>
    <property type="match status" value="1"/>
</dbReference>
<dbReference type="GO" id="GO:0003727">
    <property type="term" value="F:single-stranded RNA binding"/>
    <property type="evidence" value="ECO:0007669"/>
    <property type="project" value="TreeGrafter"/>
</dbReference>
<evidence type="ECO:0000256" key="3">
    <source>
        <dbReference type="ARBA" id="ARBA00022722"/>
    </source>
</evidence>
<dbReference type="GO" id="GO:0016891">
    <property type="term" value="F:RNA endonuclease activity producing 5'-phosphomonoesters, hydrolytic mechanism"/>
    <property type="evidence" value="ECO:0007669"/>
    <property type="project" value="TreeGrafter"/>
</dbReference>
<keyword evidence="3" id="KW-0540">Nuclease</keyword>
<evidence type="ECO:0000256" key="5">
    <source>
        <dbReference type="ARBA" id="ARBA00022801"/>
    </source>
</evidence>
<evidence type="ECO:0000256" key="4">
    <source>
        <dbReference type="ARBA" id="ARBA00022759"/>
    </source>
</evidence>
<keyword evidence="2" id="KW-0963">Cytoplasm</keyword>
<evidence type="ECO:0000256" key="2">
    <source>
        <dbReference type="ARBA" id="ARBA00022490"/>
    </source>
</evidence>
<evidence type="ECO:0000256" key="1">
    <source>
        <dbReference type="ARBA" id="ARBA00004496"/>
    </source>
</evidence>
<keyword evidence="4" id="KW-0255">Endonuclease</keyword>
<evidence type="ECO:0000313" key="6">
    <source>
        <dbReference type="EMBL" id="AYV83832.1"/>
    </source>
</evidence>
<protein>
    <recommendedName>
        <fullName evidence="7">Endonuclease V</fullName>
    </recommendedName>
</protein>
<accession>A0A3G5A9R9</accession>
<dbReference type="Gene3D" id="3.30.2170.10">
    <property type="entry name" value="archaeoglobus fulgidus dsm 4304 superfamily"/>
    <property type="match status" value="1"/>
</dbReference>
<keyword evidence="5" id="KW-0378">Hydrolase</keyword>
<dbReference type="Pfam" id="PF04493">
    <property type="entry name" value="Endonuclease_5"/>
    <property type="match status" value="1"/>
</dbReference>
<organism evidence="6">
    <name type="scientific">Hyperionvirus sp</name>
    <dbReference type="NCBI Taxonomy" id="2487770"/>
    <lineage>
        <taxon>Viruses</taxon>
        <taxon>Varidnaviria</taxon>
        <taxon>Bamfordvirae</taxon>
        <taxon>Nucleocytoviricota</taxon>
        <taxon>Megaviricetes</taxon>
        <taxon>Imitervirales</taxon>
        <taxon>Mimiviridae</taxon>
        <taxon>Klosneuvirinae</taxon>
    </lineage>
</organism>
<dbReference type="InterPro" id="IPR007581">
    <property type="entry name" value="Endonuclease-V"/>
</dbReference>
<comment type="subcellular location">
    <subcellularLocation>
        <location evidence="1">Cytoplasm</location>
    </subcellularLocation>
</comment>
<dbReference type="EMBL" id="MK072394">
    <property type="protein sequence ID" value="AYV83832.1"/>
    <property type="molecule type" value="Genomic_DNA"/>
</dbReference>
<proteinExistence type="predicted"/>
<name>A0A3G5A9R9_9VIRU</name>
<dbReference type="GO" id="GO:0006281">
    <property type="term" value="P:DNA repair"/>
    <property type="evidence" value="ECO:0007669"/>
    <property type="project" value="InterPro"/>
</dbReference>
<gene>
    <name evidence="6" type="ORF">Hyperionvirus12_29</name>
</gene>
<sequence length="1190" mass="132593">MAGFLAEIPKLRDVVVRGLGDFRLGFFVDNSGSTVDVLNGGRRVLEYELEMVSAFGGEYDLSKCVYWNTVAGCFSSKIESMGGTDPCCIMSNKATELIFDNSQVVFFMTDGQIGGDSVTKFSKLLEGRLDKALIVCVLFAKNMVNPDISVFAPFFVGKNVLIIQSDGVMNKVLHTIGICGGVFAKGGVWTVDEIRGHKIKNNYPRIPEGFNILSESEESVKVFSLGEFIKSDDEKVDVAGLVTLEEWDVIVRMAKMSGVMEGVRRKVNGLRNGSLNALANELKKGIAMPYVIEKHKVIGEIMKNKGGDENKKLVMRLQELLPLARVEETEAAKYIGGMSGKVRGYWDGVRNVLAHYETAGYTLNDLTGIANRAKRAKDISGEDTESAMGVVVHERVVEIDCCLHLDKGPAVVWLDKPKEGDLEVAMGDHALTFPLDNFPGLGECLRVNPVCGECAAAYMAHSNGYSVYKDTLMGFIPIDIKNNRRFVKSQLCKILCNSKLLSHVEMLLLGIVDDAEFKWFDEGVKEHLVRELIDNVMTNDTFGEEGKRVTLREAVLGLDAEKVLRQPIVAAFRLLGYLIKFDGKKKHQALIMLKERVAYKLIEMMLYTFLHDGKEGMYERINNKLYRVICGIPCLDGPDEVRLPSFEEVMSDMPVVMMKMLERIGRVDEMLPKEFIGQILCSLKMVGEHERPLTVYQKLVKNEMFSGAYCATVESAKGVLVNSITGGYFKTKTLFIPPYACYASIHSSPTKLFFMKEPLLGGDEVKFDNEKELVRKLQIRLGQKLKEAYGNAYPTDRTSHTTLHKMVASVLEGENFITAKTASDEMYAACVDALRKTNGKRGNIYNRKMLYAVVYCVNDFLRVRNDFFAKGMKRKDFDMNAVDFVKKLRNELTFYGMGDCVMYEKMGVPECLSVTYAGVDAIGVVERLNARPLGEEKKGDVEGLELKFAEIFVINVGEGEQKIEDWKSEQENILKEVNLSDTIKEDAVKLIAGMDISFDKDNDQRAVASMVIFQYPSLKVVAKASIRCSTNIKYIAGFLAFREVPILMKLYQLLKDCGVKPDLILMDGNGVWHPRFCGVASHFSVLGGVPCVGISKKVLVVEDINEEKVFNLIKDSEEGSMQKVITASGKILGMAYNVTGSYKNATYISAGNGLSLETAANIVSKVTIHRVTEPIRQADLLSRKLLETWK</sequence>
<evidence type="ECO:0008006" key="7">
    <source>
        <dbReference type="Google" id="ProtNLM"/>
    </source>
</evidence>
<dbReference type="PANTHER" id="PTHR28511:SF1">
    <property type="entry name" value="ENDONUCLEASE V"/>
    <property type="match status" value="1"/>
</dbReference>
<reference evidence="6" key="1">
    <citation type="submission" date="2018-10" db="EMBL/GenBank/DDBJ databases">
        <title>Hidden diversity of soil giant viruses.</title>
        <authorList>
            <person name="Schulz F."/>
            <person name="Alteio L."/>
            <person name="Goudeau D."/>
            <person name="Ryan E.M."/>
            <person name="Malmstrom R.R."/>
            <person name="Blanchard J."/>
            <person name="Woyke T."/>
        </authorList>
    </citation>
    <scope>NUCLEOTIDE SEQUENCE</scope>
    <source>
        <strain evidence="6">HYV1</strain>
    </source>
</reference>
<dbReference type="CDD" id="cd06559">
    <property type="entry name" value="Endonuclease_V"/>
    <property type="match status" value="1"/>
</dbReference>